<comment type="caution">
    <text evidence="1">The sequence shown here is derived from an EMBL/GenBank/DDBJ whole genome shotgun (WGS) entry which is preliminary data.</text>
</comment>
<accession>A0A9P0PAF2</accession>
<proteinExistence type="predicted"/>
<reference evidence="1" key="1">
    <citation type="submission" date="2022-03" db="EMBL/GenBank/DDBJ databases">
        <authorList>
            <person name="Sayadi A."/>
        </authorList>
    </citation>
    <scope>NUCLEOTIDE SEQUENCE</scope>
</reference>
<keyword evidence="2" id="KW-1185">Reference proteome</keyword>
<evidence type="ECO:0000313" key="2">
    <source>
        <dbReference type="Proteomes" id="UP001152888"/>
    </source>
</evidence>
<dbReference type="EMBL" id="CAKOFQ010006835">
    <property type="protein sequence ID" value="CAH1975364.1"/>
    <property type="molecule type" value="Genomic_DNA"/>
</dbReference>
<evidence type="ECO:0000313" key="1">
    <source>
        <dbReference type="EMBL" id="CAH1975364.1"/>
    </source>
</evidence>
<dbReference type="Proteomes" id="UP001152888">
    <property type="component" value="Unassembled WGS sequence"/>
</dbReference>
<gene>
    <name evidence="1" type="ORF">ACAOBT_LOCUS11577</name>
</gene>
<name>A0A9P0PAF2_ACAOB</name>
<dbReference type="AlphaFoldDB" id="A0A9P0PAF2"/>
<organism evidence="1 2">
    <name type="scientific">Acanthoscelides obtectus</name>
    <name type="common">Bean weevil</name>
    <name type="synonym">Bruchus obtectus</name>
    <dbReference type="NCBI Taxonomy" id="200917"/>
    <lineage>
        <taxon>Eukaryota</taxon>
        <taxon>Metazoa</taxon>
        <taxon>Ecdysozoa</taxon>
        <taxon>Arthropoda</taxon>
        <taxon>Hexapoda</taxon>
        <taxon>Insecta</taxon>
        <taxon>Pterygota</taxon>
        <taxon>Neoptera</taxon>
        <taxon>Endopterygota</taxon>
        <taxon>Coleoptera</taxon>
        <taxon>Polyphaga</taxon>
        <taxon>Cucujiformia</taxon>
        <taxon>Chrysomeloidea</taxon>
        <taxon>Chrysomelidae</taxon>
        <taxon>Bruchinae</taxon>
        <taxon>Bruchini</taxon>
        <taxon>Acanthoscelides</taxon>
    </lineage>
</organism>
<protein>
    <submittedName>
        <fullName evidence="1">Uncharacterized protein</fullName>
    </submittedName>
</protein>
<sequence>MVLLHIFGSNRCTYTCSDFYSSESWNTPNFFG</sequence>